<evidence type="ECO:0000313" key="2">
    <source>
        <dbReference type="Proteomes" id="UP000054047"/>
    </source>
</evidence>
<sequence length="62" mass="7215">MGQMAKRPTSELKSVCDGTADLSRIEEAENFKELVADYVREIRKLNEERKPVYGVFQYTNLF</sequence>
<dbReference type="EMBL" id="KN735733">
    <property type="protein sequence ID" value="KIH56447.1"/>
    <property type="molecule type" value="Genomic_DNA"/>
</dbReference>
<evidence type="ECO:0000313" key="1">
    <source>
        <dbReference type="EMBL" id="KIH56447.1"/>
    </source>
</evidence>
<keyword evidence="2" id="KW-1185">Reference proteome</keyword>
<dbReference type="OrthoDB" id="10389657at2759"/>
<protein>
    <submittedName>
        <fullName evidence="1">Uncharacterized protein</fullName>
    </submittedName>
</protein>
<accession>A0A0C2D340</accession>
<reference evidence="1 2" key="1">
    <citation type="submission" date="2013-12" db="EMBL/GenBank/DDBJ databases">
        <title>Draft genome of the parsitic nematode Ancylostoma duodenale.</title>
        <authorList>
            <person name="Mitreva M."/>
        </authorList>
    </citation>
    <scope>NUCLEOTIDE SEQUENCE [LARGE SCALE GENOMIC DNA]</scope>
    <source>
        <strain evidence="1 2">Zhejiang</strain>
    </source>
</reference>
<dbReference type="AlphaFoldDB" id="A0A0C2D340"/>
<gene>
    <name evidence="1" type="ORF">ANCDUO_13371</name>
</gene>
<proteinExistence type="predicted"/>
<name>A0A0C2D340_9BILA</name>
<dbReference type="Proteomes" id="UP000054047">
    <property type="component" value="Unassembled WGS sequence"/>
</dbReference>
<organism evidence="1 2">
    <name type="scientific">Ancylostoma duodenale</name>
    <dbReference type="NCBI Taxonomy" id="51022"/>
    <lineage>
        <taxon>Eukaryota</taxon>
        <taxon>Metazoa</taxon>
        <taxon>Ecdysozoa</taxon>
        <taxon>Nematoda</taxon>
        <taxon>Chromadorea</taxon>
        <taxon>Rhabditida</taxon>
        <taxon>Rhabditina</taxon>
        <taxon>Rhabditomorpha</taxon>
        <taxon>Strongyloidea</taxon>
        <taxon>Ancylostomatidae</taxon>
        <taxon>Ancylostomatinae</taxon>
        <taxon>Ancylostoma</taxon>
    </lineage>
</organism>